<keyword evidence="1" id="KW-1133">Transmembrane helix</keyword>
<dbReference type="VEuPathDB" id="MicrosporidiaDB:NEDG_00540"/>
<dbReference type="RefSeq" id="XP_067544055.1">
    <property type="nucleotide sequence ID" value="XM_067687958.1"/>
</dbReference>
<dbReference type="Proteomes" id="UP000185944">
    <property type="component" value="Unassembled WGS sequence"/>
</dbReference>
<feature type="transmembrane region" description="Helical" evidence="1">
    <location>
        <begin position="6"/>
        <end position="24"/>
    </location>
</feature>
<dbReference type="GeneID" id="93646890"/>
<organism evidence="2 3">
    <name type="scientific">Nematocida displodere</name>
    <dbReference type="NCBI Taxonomy" id="1805483"/>
    <lineage>
        <taxon>Eukaryota</taxon>
        <taxon>Fungi</taxon>
        <taxon>Fungi incertae sedis</taxon>
        <taxon>Microsporidia</taxon>
        <taxon>Nematocida</taxon>
    </lineage>
</organism>
<evidence type="ECO:0000313" key="2">
    <source>
        <dbReference type="EMBL" id="OAG29407.1"/>
    </source>
</evidence>
<sequence length="195" mass="21402">MKGTCLSWYCLFVCVSLLGEGLYLPRWVAVVERTLPLVGLFGDFFFGEYSLDTPLASVAALVLGHGLFVVLGALHLVEYGELAIAVFGATFVVASNLLVEKSLREKVPGTAKNGAFLIGILDGVFVFFSFLLVHCCLFMAGRQSRAVKAASLAYGVASWTLLGLCFNSLMIRWRKLAMSSLFPRSYRSILQLLDW</sequence>
<dbReference type="EMBL" id="LTDL01000040">
    <property type="protein sequence ID" value="OAG29407.1"/>
    <property type="molecule type" value="Genomic_DNA"/>
</dbReference>
<keyword evidence="3" id="KW-1185">Reference proteome</keyword>
<name>A0A177EBU0_9MICR</name>
<feature type="transmembrane region" description="Helical" evidence="1">
    <location>
        <begin position="55"/>
        <end position="76"/>
    </location>
</feature>
<protein>
    <submittedName>
        <fullName evidence="2">Uncharacterized protein</fullName>
    </submittedName>
</protein>
<accession>A0A177EBU0</accession>
<reference evidence="2 3" key="1">
    <citation type="submission" date="2016-02" db="EMBL/GenBank/DDBJ databases">
        <title>Discovery of a natural microsporidian pathogen with a broad tissue tropism in Caenorhabditis elegans.</title>
        <authorList>
            <person name="Luallen R.J."/>
            <person name="Reinke A.W."/>
            <person name="Tong L."/>
            <person name="Botts M.R."/>
            <person name="Felix M.-A."/>
            <person name="Troemel E.R."/>
        </authorList>
    </citation>
    <scope>NUCLEOTIDE SEQUENCE [LARGE SCALE GENOMIC DNA]</scope>
    <source>
        <strain evidence="2 3">JUm2807</strain>
    </source>
</reference>
<proteinExistence type="predicted"/>
<feature type="transmembrane region" description="Helical" evidence="1">
    <location>
        <begin position="82"/>
        <end position="103"/>
    </location>
</feature>
<feature type="transmembrane region" description="Helical" evidence="1">
    <location>
        <begin position="152"/>
        <end position="171"/>
    </location>
</feature>
<keyword evidence="1" id="KW-0812">Transmembrane</keyword>
<feature type="transmembrane region" description="Helical" evidence="1">
    <location>
        <begin position="115"/>
        <end position="140"/>
    </location>
</feature>
<evidence type="ECO:0000313" key="3">
    <source>
        <dbReference type="Proteomes" id="UP000185944"/>
    </source>
</evidence>
<keyword evidence="1" id="KW-0472">Membrane</keyword>
<dbReference type="AlphaFoldDB" id="A0A177EBU0"/>
<evidence type="ECO:0000256" key="1">
    <source>
        <dbReference type="SAM" id="Phobius"/>
    </source>
</evidence>
<comment type="caution">
    <text evidence="2">The sequence shown here is derived from an EMBL/GenBank/DDBJ whole genome shotgun (WGS) entry which is preliminary data.</text>
</comment>
<gene>
    <name evidence="2" type="ORF">NEDG_00540</name>
</gene>